<organism evidence="2">
    <name type="scientific">marine sediment metagenome</name>
    <dbReference type="NCBI Taxonomy" id="412755"/>
    <lineage>
        <taxon>unclassified sequences</taxon>
        <taxon>metagenomes</taxon>
        <taxon>ecological metagenomes</taxon>
    </lineage>
</organism>
<sequence length="137" mass="15731">MPLRECKFEEAPDNIVELRELTKALEFTGILHRGDAQQTLAVDVAKGTSFMTGLYNTEQITVSKVYGSAGCKYHRHIHNQWELCVVYKGKLEIIMGDVRRTLHPKNFFYIEPNVEHTGIFHEETELIAIIIPGDTKW</sequence>
<feature type="non-terminal residue" evidence="2">
    <location>
        <position position="137"/>
    </location>
</feature>
<evidence type="ECO:0000259" key="1">
    <source>
        <dbReference type="Pfam" id="PF07883"/>
    </source>
</evidence>
<dbReference type="InterPro" id="IPR013096">
    <property type="entry name" value="Cupin_2"/>
</dbReference>
<dbReference type="PANTHER" id="PTHR40112">
    <property type="entry name" value="H2HPP ISOMERASE"/>
    <property type="match status" value="1"/>
</dbReference>
<evidence type="ECO:0000313" key="2">
    <source>
        <dbReference type="EMBL" id="GAJ21676.1"/>
    </source>
</evidence>
<dbReference type="InterPro" id="IPR052535">
    <property type="entry name" value="Bacilysin_H2HPP_isomerase"/>
</dbReference>
<dbReference type="Pfam" id="PF07883">
    <property type="entry name" value="Cupin_2"/>
    <property type="match status" value="1"/>
</dbReference>
<protein>
    <recommendedName>
        <fullName evidence="1">Cupin type-2 domain-containing protein</fullName>
    </recommendedName>
</protein>
<dbReference type="InterPro" id="IPR014710">
    <property type="entry name" value="RmlC-like_jellyroll"/>
</dbReference>
<proteinExistence type="predicted"/>
<reference evidence="2" key="1">
    <citation type="journal article" date="2014" name="Front. Microbiol.">
        <title>High frequency of phylogenetically diverse reductive dehalogenase-homologous genes in deep subseafloor sedimentary metagenomes.</title>
        <authorList>
            <person name="Kawai M."/>
            <person name="Futagami T."/>
            <person name="Toyoda A."/>
            <person name="Takaki Y."/>
            <person name="Nishi S."/>
            <person name="Hori S."/>
            <person name="Arai W."/>
            <person name="Tsubouchi T."/>
            <person name="Morono Y."/>
            <person name="Uchiyama I."/>
            <person name="Ito T."/>
            <person name="Fujiyama A."/>
            <person name="Inagaki F."/>
            <person name="Takami H."/>
        </authorList>
    </citation>
    <scope>NUCLEOTIDE SEQUENCE</scope>
    <source>
        <strain evidence="2">Expedition CK06-06</strain>
    </source>
</reference>
<dbReference type="InterPro" id="IPR011051">
    <property type="entry name" value="RmlC_Cupin_sf"/>
</dbReference>
<comment type="caution">
    <text evidence="2">The sequence shown here is derived from an EMBL/GenBank/DDBJ whole genome shotgun (WGS) entry which is preliminary data.</text>
</comment>
<accession>X1VV43</accession>
<dbReference type="Gene3D" id="2.60.120.10">
    <property type="entry name" value="Jelly Rolls"/>
    <property type="match status" value="1"/>
</dbReference>
<dbReference type="SUPFAM" id="SSF51182">
    <property type="entry name" value="RmlC-like cupins"/>
    <property type="match status" value="1"/>
</dbReference>
<dbReference type="PANTHER" id="PTHR40112:SF1">
    <property type="entry name" value="H2HPP ISOMERASE"/>
    <property type="match status" value="1"/>
</dbReference>
<dbReference type="EMBL" id="BARW01036948">
    <property type="protein sequence ID" value="GAJ21676.1"/>
    <property type="molecule type" value="Genomic_DNA"/>
</dbReference>
<name>X1VV43_9ZZZZ</name>
<dbReference type="AlphaFoldDB" id="X1VV43"/>
<gene>
    <name evidence="2" type="ORF">S12H4_57196</name>
</gene>
<feature type="domain" description="Cupin type-2" evidence="1">
    <location>
        <begin position="74"/>
        <end position="130"/>
    </location>
</feature>